<dbReference type="eggNOG" id="KOG1900">
    <property type="taxonomic scope" value="Eukaryota"/>
</dbReference>
<evidence type="ECO:0000313" key="7">
    <source>
        <dbReference type="EMBL" id="KGK36922.1"/>
    </source>
</evidence>
<dbReference type="GO" id="GO:0036228">
    <property type="term" value="P:protein localization to nuclear inner membrane"/>
    <property type="evidence" value="ECO:0007669"/>
    <property type="project" value="TreeGrafter"/>
</dbReference>
<dbReference type="PANTHER" id="PTHR10350:SF6">
    <property type="entry name" value="NUCLEAR PORE COMPLEX PROTEIN NUP155"/>
    <property type="match status" value="1"/>
</dbReference>
<dbReference type="HOGENOM" id="CLU_000429_0_1_1"/>
<proteinExistence type="inferred from homology"/>
<dbReference type="InterPro" id="IPR042537">
    <property type="entry name" value="Nucleoporin_Nup155_C_2"/>
</dbReference>
<dbReference type="FunFam" id="1.25.40.440:FF:000001">
    <property type="entry name" value="Nuclear pore complex subunit"/>
    <property type="match status" value="1"/>
</dbReference>
<evidence type="ECO:0000313" key="8">
    <source>
        <dbReference type="EMBL" id="OUT22267.1"/>
    </source>
</evidence>
<organism evidence="7 9">
    <name type="scientific">Pichia kudriavzevii</name>
    <name type="common">Yeast</name>
    <name type="synonym">Issatchenkia orientalis</name>
    <dbReference type="NCBI Taxonomy" id="4909"/>
    <lineage>
        <taxon>Eukaryota</taxon>
        <taxon>Fungi</taxon>
        <taxon>Dikarya</taxon>
        <taxon>Ascomycota</taxon>
        <taxon>Saccharomycotina</taxon>
        <taxon>Pichiomycetes</taxon>
        <taxon>Pichiales</taxon>
        <taxon>Pichiaceae</taxon>
        <taxon>Pichia</taxon>
    </lineage>
</organism>
<evidence type="ECO:0000313" key="10">
    <source>
        <dbReference type="Proteomes" id="UP000195871"/>
    </source>
</evidence>
<evidence type="ECO:0000259" key="6">
    <source>
        <dbReference type="Pfam" id="PF08801"/>
    </source>
</evidence>
<dbReference type="GO" id="GO:0006606">
    <property type="term" value="P:protein import into nucleus"/>
    <property type="evidence" value="ECO:0007669"/>
    <property type="project" value="TreeGrafter"/>
</dbReference>
<dbReference type="Pfam" id="PF03177">
    <property type="entry name" value="Nucleoporin_C"/>
    <property type="match status" value="1"/>
</dbReference>
<sequence>MSFSVSQVPGLTSDPFHDASTINSNVLSANKSNPATVNYNIQRSEIQRRRAARNSMLNRPMGNSYIGSFPFFGGSNANNQSLINKKDSVVTDLSHLPLSTSSPIDLAQQCVKAQIEKDNSTPTLYEVFSAYVVDNYNFNPNQTKNPFSRFEKVSFFSIPEKLLDKNSDSLVTNMGVFPEIQRAWLSLDSKLYIWNYNASLTDQEFDTIDDFEGTILKCALVRPKKDVFVESVNYLIIVATSKEMKILALEYSPDSKKLEVSDTKMSVSVHGLIVNQIVCLEYTNDIFFSGAGSSDCVWKLNYSNTHDWFSKNISKEQVTNSSFSSSLSGIPILNWLNDSTSSKTEFVVDLKIDQSRKILYTLSSNSIIKAYKLQFKNGKVVLGQPLIKRISHLLKELSTTSINIRSSLLRSNLKLINIFPVTDKENTSLFLTAVASNGVRFYLNGSTLYGDRLTLTTNFVKFPPIDLKLYETIEKRKEKMISQNQNIDEAQIMPAPQMHNNRSSFYSRSSQKSGVNADPYFPSTYQNNLNINNRDNDKSITKSFAAPLISIEELKDAQEKSLLLHNTSHTLIISPGIFIGFSKDLGLYTSTPDYGVLKKSSQYVEDFEIFEKYSEVFDIVQLTSSFKTTNSPKGYANEFASQYTDEPLEFAVLTNNGIVVYRYRTPDLILEDSMNDSVFKQFASKYGYDEACSTMLFLACKYDKSETFRNIATKYFITGGQNSKLDKALSPVIDNVEPSDRFFAVLILFSRLIRGIWNKEVFKLRPEVKFDKFGYVDTKSLNTIKTDKHILLESLNIKKQELEYLLCSILIIIKFFEENRNIIPGLSKDINSQGENTSWKGKATEVCVQAEQICFDSISKFLNIVKEGLSFLTILLEETESESLTSHENFKSIISFLPIQAQVDLSCITFSDFFAKSDINVSRLIKDLLSCIINKSISQGNSVELVSNTLQEKCGYFCSTGDVLIFKAVESLKKAKDYSDAKDDQLKLKYLENAVTLLKQTSDSLSDEMIANCVNTILELGYYPNAVKFLLDIANTPELVKLSTQYQKDVQLSMVTDPLKKNSYQRKLKLFHIIFQILVDIDKKALSSVEQAAESTLIGSSTNNTGKFKDFQSVFVDREGNLTTYYSKLRDECYKICLEVQDKMFHFEFYKWFVINGVGEKLLYIDTPYILEFLQSQATNDLEMSKLLWVYYSKKGNYYEAASHLYYLSLSTFDITLEDRIHFLSVANSFIQVIETQYLHQDVMVLASQISDLISVSNLQDELLSTIMNDSRISDLAKSVAKEELNGEILTVNDLYNKYIDPLGYYELSLLCFKISDHRNLEDILGKWESLFDKWYVEYSQKPDCSNTPFYAEVVNKFSAIADRLSDVESLFPIDQLINIMLKSIQKHSDSSIAIPTGVIVDAFIKSGVALNRLYYSMRKLIEGSTYELFEGYNKLLNSEMVYLIKTWFKSDKKLRELISSDEIVNMTEYDHETDPIYKFTKTTGSAL</sequence>
<keyword evidence="3" id="KW-0813">Transport</keyword>
<comment type="similarity">
    <text evidence="2">Belongs to the non-repetitive/WGA-negative nucleoporin family.</text>
</comment>
<reference evidence="9" key="1">
    <citation type="journal article" date="2014" name="Microb. Cell Fact.">
        <title>Exploiting Issatchenkia orientalis SD108 for succinic acid production.</title>
        <authorList>
            <person name="Xiao H."/>
            <person name="Shao Z."/>
            <person name="Jiang Y."/>
            <person name="Dole S."/>
            <person name="Zhao H."/>
        </authorList>
    </citation>
    <scope>NUCLEOTIDE SEQUENCE [LARGE SCALE GENOMIC DNA]</scope>
    <source>
        <strain evidence="9">SD108</strain>
    </source>
</reference>
<evidence type="ECO:0000259" key="5">
    <source>
        <dbReference type="Pfam" id="PF03177"/>
    </source>
</evidence>
<evidence type="ECO:0000256" key="3">
    <source>
        <dbReference type="ARBA" id="ARBA00022448"/>
    </source>
</evidence>
<dbReference type="GO" id="GO:0044611">
    <property type="term" value="C:nuclear pore inner ring"/>
    <property type="evidence" value="ECO:0007669"/>
    <property type="project" value="TreeGrafter"/>
</dbReference>
<evidence type="ECO:0000256" key="4">
    <source>
        <dbReference type="ARBA" id="ARBA00023242"/>
    </source>
</evidence>
<dbReference type="EMBL" id="NHMM01000003">
    <property type="protein sequence ID" value="OUT22267.1"/>
    <property type="molecule type" value="Genomic_DNA"/>
</dbReference>
<dbReference type="Gene3D" id="1.20.120.1050">
    <property type="match status" value="1"/>
</dbReference>
<comment type="subcellular location">
    <subcellularLocation>
        <location evidence="1">Nucleus</location>
    </subcellularLocation>
</comment>
<dbReference type="EMBL" id="JQFK01000049">
    <property type="protein sequence ID" value="KGK36922.1"/>
    <property type="molecule type" value="Genomic_DNA"/>
</dbReference>
<keyword evidence="4" id="KW-0539">Nucleus</keyword>
<reference evidence="8 10" key="3">
    <citation type="submission" date="2017-05" db="EMBL/GenBank/DDBJ databases">
        <title>The Genome Sequence of Candida krusei Ckrusei653.</title>
        <authorList>
            <person name="Cuomo C."/>
            <person name="Forche A."/>
            <person name="Young S."/>
            <person name="Abouelleil A."/>
            <person name="Cao P."/>
            <person name="Chapman S."/>
            <person name="Cusick C."/>
            <person name="Shea T."/>
            <person name="Nusbaum C."/>
            <person name="Birren B."/>
        </authorList>
    </citation>
    <scope>NUCLEOTIDE SEQUENCE [LARGE SCALE GENOMIC DNA]</scope>
    <source>
        <strain evidence="8 10">Ckrusei653</strain>
    </source>
</reference>
<dbReference type="GO" id="GO:0017056">
    <property type="term" value="F:structural constituent of nuclear pore"/>
    <property type="evidence" value="ECO:0007669"/>
    <property type="project" value="InterPro"/>
</dbReference>
<evidence type="ECO:0000256" key="2">
    <source>
        <dbReference type="ARBA" id="ARBA00007373"/>
    </source>
</evidence>
<dbReference type="GO" id="GO:0000972">
    <property type="term" value="P:transcription-dependent tethering of RNA polymerase II gene DNA at nuclear periphery"/>
    <property type="evidence" value="ECO:0007669"/>
    <property type="project" value="TreeGrafter"/>
</dbReference>
<dbReference type="Pfam" id="PF08801">
    <property type="entry name" value="Nucleoporin_N"/>
    <property type="match status" value="1"/>
</dbReference>
<dbReference type="InterPro" id="IPR007187">
    <property type="entry name" value="Nucleoporin_Nup133/Nup155_C"/>
</dbReference>
<comment type="caution">
    <text evidence="7">The sequence shown here is derived from an EMBL/GenBank/DDBJ whole genome shotgun (WGS) entry which is preliminary data.</text>
</comment>
<feature type="domain" description="Nucleoporin Nup133/Nup155-like N-terminal" evidence="6">
    <location>
        <begin position="147"/>
        <end position="659"/>
    </location>
</feature>
<dbReference type="Gene3D" id="1.25.40.450">
    <property type="entry name" value="Nucleoporin, helical domain, N-terminal subdomain"/>
    <property type="match status" value="1"/>
</dbReference>
<dbReference type="InterPro" id="IPR014908">
    <property type="entry name" value="Nucleoporin_Nup133/Nup155_N"/>
</dbReference>
<evidence type="ECO:0000256" key="1">
    <source>
        <dbReference type="ARBA" id="ARBA00004123"/>
    </source>
</evidence>
<dbReference type="VEuPathDB" id="FungiDB:C5L36_0D00210"/>
<gene>
    <name evidence="8" type="ORF">CAS74_001981</name>
    <name evidence="7" type="ORF">JL09_g3939</name>
</gene>
<protein>
    <recommendedName>
        <fullName evidence="11">Nucleoporin NUP170</fullName>
    </recommendedName>
</protein>
<dbReference type="Proteomes" id="UP000029867">
    <property type="component" value="Unassembled WGS sequence"/>
</dbReference>
<dbReference type="GO" id="GO:0006405">
    <property type="term" value="P:RNA export from nucleus"/>
    <property type="evidence" value="ECO:0007669"/>
    <property type="project" value="TreeGrafter"/>
</dbReference>
<accession>A0A099NYF9</accession>
<dbReference type="InterPro" id="IPR004870">
    <property type="entry name" value="Nucleoporin_Nup155"/>
</dbReference>
<feature type="domain" description="Nucleoporin Nup133/Nup155-like C-terminal" evidence="5">
    <location>
        <begin position="739"/>
        <end position="1480"/>
    </location>
</feature>
<dbReference type="PANTHER" id="PTHR10350">
    <property type="entry name" value="NUCLEAR PORE COMPLEX PROTEIN NUP155"/>
    <property type="match status" value="1"/>
</dbReference>
<dbReference type="Gene3D" id="1.10.167.20">
    <property type="match status" value="1"/>
</dbReference>
<evidence type="ECO:0000313" key="9">
    <source>
        <dbReference type="Proteomes" id="UP000029867"/>
    </source>
</evidence>
<dbReference type="Gene3D" id="1.25.40.440">
    <property type="entry name" value="Nucleoporin, helical domain, central subdomain"/>
    <property type="match status" value="1"/>
</dbReference>
<evidence type="ECO:0008006" key="11">
    <source>
        <dbReference type="Google" id="ProtNLM"/>
    </source>
</evidence>
<dbReference type="Gene3D" id="1.20.58.1780">
    <property type="match status" value="1"/>
</dbReference>
<reference evidence="7" key="2">
    <citation type="submission" date="2014-08" db="EMBL/GenBank/DDBJ databases">
        <title>Exploiting Issatchenkia orientalis SD108 for Succinic Acid Production.</title>
        <authorList>
            <person name="Xiao H."/>
            <person name="Shao Z."/>
            <person name="Jiang Y."/>
            <person name="Dole S."/>
            <person name="Zhao H."/>
        </authorList>
    </citation>
    <scope>NUCLEOTIDE SEQUENCE [LARGE SCALE GENOMIC DNA]</scope>
    <source>
        <strain evidence="7">SD108</strain>
    </source>
</reference>
<dbReference type="InterPro" id="IPR042533">
    <property type="entry name" value="Nucleoporin_Nup155_C_1"/>
</dbReference>
<dbReference type="Proteomes" id="UP000195871">
    <property type="component" value="Unassembled WGS sequence"/>
</dbReference>
<name>A0A099NYF9_PICKU</name>